<dbReference type="Gene3D" id="3.40.50.410">
    <property type="entry name" value="von Willebrand factor, type A domain"/>
    <property type="match status" value="1"/>
</dbReference>
<name>B8GLT7_THISH</name>
<dbReference type="HOGENOM" id="CLU_1359481_0_0_6"/>
<dbReference type="PROSITE" id="PS51257">
    <property type="entry name" value="PROKAR_LIPOPROTEIN"/>
    <property type="match status" value="1"/>
</dbReference>
<proteinExistence type="predicted"/>
<dbReference type="EMBL" id="CP001339">
    <property type="protein sequence ID" value="ACL71690.1"/>
    <property type="molecule type" value="Genomic_DNA"/>
</dbReference>
<dbReference type="InterPro" id="IPR036465">
    <property type="entry name" value="vWFA_dom_sf"/>
</dbReference>
<evidence type="ECO:0000313" key="2">
    <source>
        <dbReference type="Proteomes" id="UP000002383"/>
    </source>
</evidence>
<accession>B8GLT7</accession>
<dbReference type="RefSeq" id="WP_012637178.1">
    <property type="nucleotide sequence ID" value="NC_011901.1"/>
</dbReference>
<dbReference type="AlphaFoldDB" id="B8GLT7"/>
<dbReference type="Proteomes" id="UP000002383">
    <property type="component" value="Chromosome"/>
</dbReference>
<keyword evidence="2" id="KW-1185">Reference proteome</keyword>
<organism evidence="1 2">
    <name type="scientific">Thioalkalivibrio sulfidiphilus (strain HL-EbGR7)</name>
    <dbReference type="NCBI Taxonomy" id="396588"/>
    <lineage>
        <taxon>Bacteria</taxon>
        <taxon>Pseudomonadati</taxon>
        <taxon>Pseudomonadota</taxon>
        <taxon>Gammaproteobacteria</taxon>
        <taxon>Chromatiales</taxon>
        <taxon>Ectothiorhodospiraceae</taxon>
        <taxon>Thioalkalivibrio</taxon>
    </lineage>
</organism>
<dbReference type="KEGG" id="tgr:Tgr7_0593"/>
<evidence type="ECO:0000313" key="1">
    <source>
        <dbReference type="EMBL" id="ACL71690.1"/>
    </source>
</evidence>
<dbReference type="OrthoDB" id="7627389at2"/>
<protein>
    <submittedName>
        <fullName evidence="1">Response regulator receiver domain protein (CheY-like)</fullName>
    </submittedName>
</protein>
<reference evidence="1 2" key="1">
    <citation type="journal article" date="2011" name="Stand. Genomic Sci.">
        <title>Complete genome sequence of 'Thioalkalivibrio sulfidophilus' HL-EbGr7.</title>
        <authorList>
            <person name="Muyzer G."/>
            <person name="Sorokin D.Y."/>
            <person name="Mavromatis K."/>
            <person name="Lapidus A."/>
            <person name="Clum A."/>
            <person name="Ivanova N."/>
            <person name="Pati A."/>
            <person name="d'Haeseleer P."/>
            <person name="Woyke T."/>
            <person name="Kyrpides N.C."/>
        </authorList>
    </citation>
    <scope>NUCLEOTIDE SEQUENCE [LARGE SCALE GENOMIC DNA]</scope>
    <source>
        <strain evidence="1 2">HL-EbGR7</strain>
    </source>
</reference>
<gene>
    <name evidence="1" type="ordered locus">Tgr7_0593</name>
</gene>
<sequence length="225" mass="25160" precursor="true">MHFKHLTRMPMGLVTVLVLGALLAGCGEPPNNSRAAFVLIDISSDYAGELDKARTLTHYLLGNLNSGDSIAIAFIDNSSFSERNMIARTTFDHRPSVTNHQKREVRALLDAFMERFRVPSHHSDITGGVLLAADHLNEINAGKSYLFILSDLHEDLPPWLRRDMPVSLADVQVVAVNVKRQRGDNNDPRAYQQRLAQWQARVEDGGGRWRVVNDLARLDNVVAAR</sequence>
<dbReference type="STRING" id="396588.Tgr7_0593"/>
<dbReference type="eggNOG" id="ENOG502Z89U">
    <property type="taxonomic scope" value="Bacteria"/>
</dbReference>